<protein>
    <submittedName>
        <fullName evidence="2">SUMF1/EgtB/PvdO family nonheme iron enzyme</fullName>
    </submittedName>
</protein>
<dbReference type="PANTHER" id="PTHR23150:SF19">
    <property type="entry name" value="FORMYLGLYCINE-GENERATING ENZYME"/>
    <property type="match status" value="1"/>
</dbReference>
<evidence type="ECO:0000313" key="3">
    <source>
        <dbReference type="Proteomes" id="UP001501705"/>
    </source>
</evidence>
<gene>
    <name evidence="2" type="ORF">GCM10009804_67130</name>
</gene>
<accession>A0ABP4QAM7</accession>
<feature type="domain" description="Sulfatase-modifying factor enzyme-like" evidence="1">
    <location>
        <begin position="39"/>
        <end position="197"/>
    </location>
</feature>
<sequence length="204" mass="22925">MLDLVDIPAGLLFLRDDRTGRRWHIDLPAFRLARYPVTRPDGLPLTDISWYESVALCNQLSKDAGLSPAYTIDGEDVHWDTTSTGYRLPTEAEWQHACTAGTPAYRYGPLDDIAWHAANSDGHLHPPGQKTPNPWGLHDMLGNQWEWCWDLYDPATYGPYRIFRGGGHADAPRSIGSTVRRRSHPTLKIEDLGLRLAQSIPTTP</sequence>
<dbReference type="Pfam" id="PF03781">
    <property type="entry name" value="FGE-sulfatase"/>
    <property type="match status" value="1"/>
</dbReference>
<dbReference type="EMBL" id="BAAAPH010000030">
    <property type="protein sequence ID" value="GAA1601160.1"/>
    <property type="molecule type" value="Genomic_DNA"/>
</dbReference>
<proteinExistence type="predicted"/>
<reference evidence="3" key="1">
    <citation type="journal article" date="2019" name="Int. J. Syst. Evol. Microbiol.">
        <title>The Global Catalogue of Microorganisms (GCM) 10K type strain sequencing project: providing services to taxonomists for standard genome sequencing and annotation.</title>
        <authorList>
            <consortium name="The Broad Institute Genomics Platform"/>
            <consortium name="The Broad Institute Genome Sequencing Center for Infectious Disease"/>
            <person name="Wu L."/>
            <person name="Ma J."/>
        </authorList>
    </citation>
    <scope>NUCLEOTIDE SEQUENCE [LARGE SCALE GENOMIC DNA]</scope>
    <source>
        <strain evidence="3">JCM 15572</strain>
    </source>
</reference>
<evidence type="ECO:0000313" key="2">
    <source>
        <dbReference type="EMBL" id="GAA1601160.1"/>
    </source>
</evidence>
<dbReference type="Gene3D" id="3.90.1580.10">
    <property type="entry name" value="paralog of FGE (formylglycine-generating enzyme)"/>
    <property type="match status" value="1"/>
</dbReference>
<dbReference type="InterPro" id="IPR005532">
    <property type="entry name" value="SUMF_dom"/>
</dbReference>
<dbReference type="SUPFAM" id="SSF56436">
    <property type="entry name" value="C-type lectin-like"/>
    <property type="match status" value="1"/>
</dbReference>
<organism evidence="2 3">
    <name type="scientific">Kribbella hippodromi</name>
    <dbReference type="NCBI Taxonomy" id="434347"/>
    <lineage>
        <taxon>Bacteria</taxon>
        <taxon>Bacillati</taxon>
        <taxon>Actinomycetota</taxon>
        <taxon>Actinomycetes</taxon>
        <taxon>Propionibacteriales</taxon>
        <taxon>Kribbellaceae</taxon>
        <taxon>Kribbella</taxon>
    </lineage>
</organism>
<dbReference type="InterPro" id="IPR042095">
    <property type="entry name" value="SUMF_sf"/>
</dbReference>
<dbReference type="PANTHER" id="PTHR23150">
    <property type="entry name" value="SULFATASE MODIFYING FACTOR 1, 2"/>
    <property type="match status" value="1"/>
</dbReference>
<name>A0ABP4QAM7_9ACTN</name>
<keyword evidence="3" id="KW-1185">Reference proteome</keyword>
<evidence type="ECO:0000259" key="1">
    <source>
        <dbReference type="Pfam" id="PF03781"/>
    </source>
</evidence>
<dbReference type="RefSeq" id="WP_344240146.1">
    <property type="nucleotide sequence ID" value="NZ_BAAAPH010000030.1"/>
</dbReference>
<comment type="caution">
    <text evidence="2">The sequence shown here is derived from an EMBL/GenBank/DDBJ whole genome shotgun (WGS) entry which is preliminary data.</text>
</comment>
<dbReference type="Proteomes" id="UP001501705">
    <property type="component" value="Unassembled WGS sequence"/>
</dbReference>
<dbReference type="InterPro" id="IPR016187">
    <property type="entry name" value="CTDL_fold"/>
</dbReference>
<dbReference type="InterPro" id="IPR051043">
    <property type="entry name" value="Sulfatase_Mod_Factor_Kinase"/>
</dbReference>